<sequence>MAIILQNALLCRGDGDGGGDGGAAGAAAIVARKLPHHSYITYLPCGQASPNPAPLPLLVRKPGGDGHAQPCSVMLSHAVFASEPGKMGQKGQRMDGVDSARCSKRSETLSIRGLAAPDRAEWETPMSQTATSCNLHTHRSLMGIWLGTCTYLPPPARPLSCFVSFALLRKGVLCLGIALIVIHKPTRAGKECLRITHIVPEVPLPSAMSETETVLDSLPRSRAVPPKVHVVNLVERRLWGSARHSIVEPPTTSRSHSRSCTIPLDRLLLSLRNHIQGLDDALSRLPSPPREVMMLPNGVTTSCPAWEEARSAVPSTNQAPFSAGDRDARMPSSGY</sequence>
<name>A0A9P6GGQ1_9PLEO</name>
<gene>
    <name evidence="2" type="ORF">PMIN01_07588</name>
</gene>
<evidence type="ECO:0000256" key="1">
    <source>
        <dbReference type="SAM" id="MobiDB-lite"/>
    </source>
</evidence>
<organism evidence="2 3">
    <name type="scientific">Paraphaeosphaeria minitans</name>
    <dbReference type="NCBI Taxonomy" id="565426"/>
    <lineage>
        <taxon>Eukaryota</taxon>
        <taxon>Fungi</taxon>
        <taxon>Dikarya</taxon>
        <taxon>Ascomycota</taxon>
        <taxon>Pezizomycotina</taxon>
        <taxon>Dothideomycetes</taxon>
        <taxon>Pleosporomycetidae</taxon>
        <taxon>Pleosporales</taxon>
        <taxon>Massarineae</taxon>
        <taxon>Didymosphaeriaceae</taxon>
        <taxon>Paraphaeosphaeria</taxon>
    </lineage>
</organism>
<proteinExistence type="predicted"/>
<evidence type="ECO:0000313" key="2">
    <source>
        <dbReference type="EMBL" id="KAF9734685.1"/>
    </source>
</evidence>
<keyword evidence="3" id="KW-1185">Reference proteome</keyword>
<dbReference type="EMBL" id="WJXW01000007">
    <property type="protein sequence ID" value="KAF9734685.1"/>
    <property type="molecule type" value="Genomic_DNA"/>
</dbReference>
<reference evidence="2" key="1">
    <citation type="journal article" date="2020" name="Mol. Plant Microbe Interact.">
        <title>Genome Sequence of the Biocontrol Agent Coniothyrium minitans strain Conio (IMI 134523).</title>
        <authorList>
            <person name="Patel D."/>
            <person name="Shittu T.A."/>
            <person name="Baroncelli R."/>
            <person name="Muthumeenakshi S."/>
            <person name="Osborne T.H."/>
            <person name="Janganan T.K."/>
            <person name="Sreenivasaprasad S."/>
        </authorList>
    </citation>
    <scope>NUCLEOTIDE SEQUENCE</scope>
    <source>
        <strain evidence="2">Conio</strain>
    </source>
</reference>
<feature type="region of interest" description="Disordered" evidence="1">
    <location>
        <begin position="310"/>
        <end position="335"/>
    </location>
</feature>
<dbReference type="Proteomes" id="UP000756921">
    <property type="component" value="Unassembled WGS sequence"/>
</dbReference>
<evidence type="ECO:0000313" key="3">
    <source>
        <dbReference type="Proteomes" id="UP000756921"/>
    </source>
</evidence>
<dbReference type="AlphaFoldDB" id="A0A9P6GGQ1"/>
<accession>A0A9P6GGQ1</accession>
<comment type="caution">
    <text evidence="2">The sequence shown here is derived from an EMBL/GenBank/DDBJ whole genome shotgun (WGS) entry which is preliminary data.</text>
</comment>
<protein>
    <submittedName>
        <fullName evidence="2">Uncharacterized protein</fullName>
    </submittedName>
</protein>